<dbReference type="Proteomes" id="UP000190135">
    <property type="component" value="Unassembled WGS sequence"/>
</dbReference>
<reference evidence="3 4" key="1">
    <citation type="submission" date="2017-02" db="EMBL/GenBank/DDBJ databases">
        <authorList>
            <person name="Peterson S.W."/>
        </authorList>
    </citation>
    <scope>NUCLEOTIDE SEQUENCE [LARGE SCALE GENOMIC DNA]</scope>
    <source>
        <strain evidence="3 4">USBA 369</strain>
    </source>
</reference>
<evidence type="ECO:0000313" key="3">
    <source>
        <dbReference type="EMBL" id="SJZ79316.1"/>
    </source>
</evidence>
<feature type="domain" description="N-acetylmuramidase" evidence="2">
    <location>
        <begin position="23"/>
        <end position="193"/>
    </location>
</feature>
<accession>A0A1T4NJS7</accession>
<dbReference type="Pfam" id="PF11860">
    <property type="entry name" value="Muramidase"/>
    <property type="match status" value="1"/>
</dbReference>
<dbReference type="Pfam" id="PF01471">
    <property type="entry name" value="PG_binding_1"/>
    <property type="match status" value="1"/>
</dbReference>
<dbReference type="OrthoDB" id="3078754at2"/>
<sequence length="274" mass="28799">MVAISESLAAAARHVGAKTNIDASALLAVALVETSGKAFAMVRGRREPLIRFEGHVFDRMLPPRSRERARESGLANPKAGAVKNPASQTGRWRLLDRAAAIDAEAAYAATSWGLGQIMGMHWKALEFGSATELAETARHSIEGQLLLIARFLAKNGLDAFLRAGDVIGFARRYNGPGFRRNRYDEKIAAALEAAKTGILPGEIESPALKVGARGAAVTALQRALAALGIDVRVDGIFGPATRAAVEAFQISRAMTATGMADEAVLAALGGGRSA</sequence>
<feature type="domain" description="Peptidoglycan binding-like" evidence="1">
    <location>
        <begin position="213"/>
        <end position="268"/>
    </location>
</feature>
<dbReference type="Gene3D" id="1.10.101.10">
    <property type="entry name" value="PGBD-like superfamily/PGBD"/>
    <property type="match status" value="1"/>
</dbReference>
<protein>
    <submittedName>
        <fullName evidence="3">Putative peptidoglycan binding domain-containing protein</fullName>
    </submittedName>
</protein>
<dbReference type="AlphaFoldDB" id="A0A1T4NJS7"/>
<dbReference type="InterPro" id="IPR002477">
    <property type="entry name" value="Peptidoglycan-bd-like"/>
</dbReference>
<dbReference type="InterPro" id="IPR036365">
    <property type="entry name" value="PGBD-like_sf"/>
</dbReference>
<dbReference type="InterPro" id="IPR036366">
    <property type="entry name" value="PGBDSf"/>
</dbReference>
<dbReference type="EMBL" id="FUXL01000003">
    <property type="protein sequence ID" value="SJZ79316.1"/>
    <property type="molecule type" value="Genomic_DNA"/>
</dbReference>
<evidence type="ECO:0000259" key="1">
    <source>
        <dbReference type="Pfam" id="PF01471"/>
    </source>
</evidence>
<dbReference type="RefSeq" id="WP_078707176.1">
    <property type="nucleotide sequence ID" value="NZ_FUXL01000003.1"/>
</dbReference>
<evidence type="ECO:0000313" key="4">
    <source>
        <dbReference type="Proteomes" id="UP000190135"/>
    </source>
</evidence>
<dbReference type="InterPro" id="IPR024408">
    <property type="entry name" value="Muramidase"/>
</dbReference>
<keyword evidence="4" id="KW-1185">Reference proteome</keyword>
<evidence type="ECO:0000259" key="2">
    <source>
        <dbReference type="Pfam" id="PF11860"/>
    </source>
</evidence>
<dbReference type="SUPFAM" id="SSF47090">
    <property type="entry name" value="PGBD-like"/>
    <property type="match status" value="1"/>
</dbReference>
<dbReference type="STRING" id="1365950.SAMN05428963_10353"/>
<gene>
    <name evidence="3" type="ORF">SAMN05428963_10353</name>
</gene>
<name>A0A1T4NJS7_9HYPH</name>
<proteinExistence type="predicted"/>
<organism evidence="3 4">
    <name type="scientific">Consotaella salsifontis</name>
    <dbReference type="NCBI Taxonomy" id="1365950"/>
    <lineage>
        <taxon>Bacteria</taxon>
        <taxon>Pseudomonadati</taxon>
        <taxon>Pseudomonadota</taxon>
        <taxon>Alphaproteobacteria</taxon>
        <taxon>Hyphomicrobiales</taxon>
        <taxon>Aurantimonadaceae</taxon>
        <taxon>Consotaella</taxon>
    </lineage>
</organism>